<dbReference type="OrthoDB" id="1001388at2759"/>
<dbReference type="AlphaFoldDB" id="A0A8J5YZI5"/>
<evidence type="ECO:0000259" key="1">
    <source>
        <dbReference type="Pfam" id="PF03372"/>
    </source>
</evidence>
<dbReference type="Pfam" id="PF03372">
    <property type="entry name" value="Exo_endo_phos"/>
    <property type="match status" value="1"/>
</dbReference>
<dbReference type="PANTHER" id="PTHR31286:SF178">
    <property type="entry name" value="DUF4283 DOMAIN-CONTAINING PROTEIN"/>
    <property type="match status" value="1"/>
</dbReference>
<dbReference type="InterPro" id="IPR005135">
    <property type="entry name" value="Endo/exonuclease/phosphatase"/>
</dbReference>
<evidence type="ECO:0000313" key="4">
    <source>
        <dbReference type="Proteomes" id="UP000701853"/>
    </source>
</evidence>
<protein>
    <recommendedName>
        <fullName evidence="5">DUF4283 domain-containing protein</fullName>
    </recommendedName>
</protein>
<accession>A0A8J5YZI5</accession>
<dbReference type="GO" id="GO:0003824">
    <property type="term" value="F:catalytic activity"/>
    <property type="evidence" value="ECO:0007669"/>
    <property type="project" value="InterPro"/>
</dbReference>
<evidence type="ECO:0008006" key="5">
    <source>
        <dbReference type="Google" id="ProtNLM"/>
    </source>
</evidence>
<feature type="domain" description="DUF4283" evidence="2">
    <location>
        <begin position="40"/>
        <end position="109"/>
    </location>
</feature>
<name>A0A8J5YZI5_9ROSI</name>
<proteinExistence type="predicted"/>
<dbReference type="InterPro" id="IPR025558">
    <property type="entry name" value="DUF4283"/>
</dbReference>
<evidence type="ECO:0000259" key="2">
    <source>
        <dbReference type="Pfam" id="PF14111"/>
    </source>
</evidence>
<dbReference type="InterPro" id="IPR040256">
    <property type="entry name" value="At4g02000-like"/>
</dbReference>
<keyword evidence="4" id="KW-1185">Reference proteome</keyword>
<dbReference type="PANTHER" id="PTHR31286">
    <property type="entry name" value="GLYCINE-RICH CELL WALL STRUCTURAL PROTEIN 1.8-LIKE"/>
    <property type="match status" value="1"/>
</dbReference>
<feature type="domain" description="Endonuclease/exonuclease/phosphatase" evidence="1">
    <location>
        <begin position="309"/>
        <end position="486"/>
    </location>
</feature>
<evidence type="ECO:0000313" key="3">
    <source>
        <dbReference type="EMBL" id="KAG8486025.1"/>
    </source>
</evidence>
<organism evidence="3 4">
    <name type="scientific">Gossypium anomalum</name>
    <dbReference type="NCBI Taxonomy" id="47600"/>
    <lineage>
        <taxon>Eukaryota</taxon>
        <taxon>Viridiplantae</taxon>
        <taxon>Streptophyta</taxon>
        <taxon>Embryophyta</taxon>
        <taxon>Tracheophyta</taxon>
        <taxon>Spermatophyta</taxon>
        <taxon>Magnoliopsida</taxon>
        <taxon>eudicotyledons</taxon>
        <taxon>Gunneridae</taxon>
        <taxon>Pentapetalae</taxon>
        <taxon>rosids</taxon>
        <taxon>malvids</taxon>
        <taxon>Malvales</taxon>
        <taxon>Malvaceae</taxon>
        <taxon>Malvoideae</taxon>
        <taxon>Gossypium</taxon>
    </lineage>
</organism>
<dbReference type="Proteomes" id="UP000701853">
    <property type="component" value="Chromosome 8"/>
</dbReference>
<sequence>MAEDINVLQERLNFSEEESRRVTSTNMKSITPKSYEAWAVGKIMSKERINRKAIYRVLKSLWFTKEEVNFVALDEGVIFVKFGAIEDRRRILNLSPWLFDQCLFALLPFVKGQDLIKYAFNITPFWTRIYNIPFEQMDRQVAVDVGEAIGEVLAIDWRDRDGGWIDYIRLRIKIDMLKPFRRMVHLVGSDGLLVIRLKNALEKKNIMKRATLASNMEVGSRFNYEEQPKWEETEEIKKNHNAEISNAVERNGDDNDLMRLKEKEKNLSWLEENLRTFFHLARRWLVPSPAKSNETSLLELLWTWESCDTTNPNVIFLCETKKQANNFSHIRSLCRMDGCLVVNSNGRSGGLAMIWKEGFDVAIQNYYSHYIDSLVRSVNHNTIRFIGFYGHAGPNLRFHSWHVLRRVERSVGEDWIVGGDFNAIANDAEKEGDHRKSKVSMKEFIDVLEKLSLVDVKTTKGWFTWVNNREGNNMLKERLDRFLISTSIVDKFPFIDSNMVRQSNSDHNAIVLDTLVRKPRDNFRDPRLLFKYDVRNGNNITTLEKLKKVGKELGQRQHRRYSKIKNQIRKLVTWIDNLIDSINSESNANMLK</sequence>
<dbReference type="Gene3D" id="3.60.10.10">
    <property type="entry name" value="Endonuclease/exonuclease/phosphatase"/>
    <property type="match status" value="1"/>
</dbReference>
<dbReference type="SUPFAM" id="SSF56219">
    <property type="entry name" value="DNase I-like"/>
    <property type="match status" value="1"/>
</dbReference>
<dbReference type="Pfam" id="PF14111">
    <property type="entry name" value="DUF4283"/>
    <property type="match status" value="1"/>
</dbReference>
<comment type="caution">
    <text evidence="3">The sequence shown here is derived from an EMBL/GenBank/DDBJ whole genome shotgun (WGS) entry which is preliminary data.</text>
</comment>
<dbReference type="EMBL" id="JAHUZN010000008">
    <property type="protein sequence ID" value="KAG8486025.1"/>
    <property type="molecule type" value="Genomic_DNA"/>
</dbReference>
<reference evidence="3 4" key="1">
    <citation type="journal article" date="2021" name="bioRxiv">
        <title>The Gossypium anomalum genome as a resource for cotton improvement and evolutionary analysis of hybrid incompatibility.</title>
        <authorList>
            <person name="Grover C.E."/>
            <person name="Yuan D."/>
            <person name="Arick M.A."/>
            <person name="Miller E.R."/>
            <person name="Hu G."/>
            <person name="Peterson D.G."/>
            <person name="Wendel J.F."/>
            <person name="Udall J.A."/>
        </authorList>
    </citation>
    <scope>NUCLEOTIDE SEQUENCE [LARGE SCALE GENOMIC DNA]</scope>
    <source>
        <strain evidence="3">JFW-Udall</strain>
        <tissue evidence="3">Leaf</tissue>
    </source>
</reference>
<gene>
    <name evidence="3" type="ORF">CXB51_019383</name>
</gene>
<dbReference type="InterPro" id="IPR036691">
    <property type="entry name" value="Endo/exonu/phosph_ase_sf"/>
</dbReference>